<evidence type="ECO:0000256" key="2">
    <source>
        <dbReference type="ARBA" id="ARBA00006665"/>
    </source>
</evidence>
<gene>
    <name evidence="8" type="ORF">BGZ96_005513</name>
</gene>
<feature type="transmembrane region" description="Helical" evidence="7">
    <location>
        <begin position="159"/>
        <end position="180"/>
    </location>
</feature>
<dbReference type="EMBL" id="JAAAIM010000026">
    <property type="protein sequence ID" value="KAG0297636.1"/>
    <property type="molecule type" value="Genomic_DNA"/>
</dbReference>
<comment type="subcellular location">
    <subcellularLocation>
        <location evidence="1">Membrane</location>
        <topology evidence="1">Multi-pass membrane protein</topology>
    </subcellularLocation>
</comment>
<evidence type="ECO:0000313" key="9">
    <source>
        <dbReference type="Proteomes" id="UP001194696"/>
    </source>
</evidence>
<feature type="transmembrane region" description="Helical" evidence="7">
    <location>
        <begin position="201"/>
        <end position="222"/>
    </location>
</feature>
<reference evidence="8 9" key="1">
    <citation type="journal article" date="2020" name="Fungal Divers.">
        <title>Resolving the Mortierellaceae phylogeny through synthesis of multi-gene phylogenetics and phylogenomics.</title>
        <authorList>
            <person name="Vandepol N."/>
            <person name="Liber J."/>
            <person name="Desiro A."/>
            <person name="Na H."/>
            <person name="Kennedy M."/>
            <person name="Barry K."/>
            <person name="Grigoriev I.V."/>
            <person name="Miller A.N."/>
            <person name="O'Donnell K."/>
            <person name="Stajich J.E."/>
            <person name="Bonito G."/>
        </authorList>
    </citation>
    <scope>NUCLEOTIDE SEQUENCE [LARGE SCALE GENOMIC DNA]</scope>
    <source>
        <strain evidence="8 9">AD045</strain>
    </source>
</reference>
<feature type="transmembrane region" description="Helical" evidence="7">
    <location>
        <begin position="409"/>
        <end position="431"/>
    </location>
</feature>
<organism evidence="8 9">
    <name type="scientific">Linnemannia gamsii</name>
    <dbReference type="NCBI Taxonomy" id="64522"/>
    <lineage>
        <taxon>Eukaryota</taxon>
        <taxon>Fungi</taxon>
        <taxon>Fungi incertae sedis</taxon>
        <taxon>Mucoromycota</taxon>
        <taxon>Mortierellomycotina</taxon>
        <taxon>Mortierellomycetes</taxon>
        <taxon>Mortierellales</taxon>
        <taxon>Mortierellaceae</taxon>
        <taxon>Linnemannia</taxon>
    </lineage>
</organism>
<feature type="transmembrane region" description="Helical" evidence="7">
    <location>
        <begin position="265"/>
        <end position="284"/>
    </location>
</feature>
<protein>
    <recommendedName>
        <fullName evidence="10">TMS membrane protein/tumor differentially expressed protein</fullName>
    </recommendedName>
</protein>
<feature type="transmembrane region" description="Helical" evidence="7">
    <location>
        <begin position="12"/>
        <end position="33"/>
    </location>
</feature>
<feature type="transmembrane region" description="Helical" evidence="7">
    <location>
        <begin position="45"/>
        <end position="63"/>
    </location>
</feature>
<keyword evidence="5 7" id="KW-0472">Membrane</keyword>
<feature type="transmembrane region" description="Helical" evidence="7">
    <location>
        <begin position="451"/>
        <end position="475"/>
    </location>
</feature>
<feature type="transmembrane region" description="Helical" evidence="7">
    <location>
        <begin position="94"/>
        <end position="114"/>
    </location>
</feature>
<name>A0ABQ7KGD9_9FUNG</name>
<comment type="caution">
    <text evidence="8">The sequence shown here is derived from an EMBL/GenBank/DDBJ whole genome shotgun (WGS) entry which is preliminary data.</text>
</comment>
<dbReference type="Pfam" id="PF03348">
    <property type="entry name" value="Serinc"/>
    <property type="match status" value="1"/>
</dbReference>
<evidence type="ECO:0000256" key="1">
    <source>
        <dbReference type="ARBA" id="ARBA00004141"/>
    </source>
</evidence>
<evidence type="ECO:0000256" key="6">
    <source>
        <dbReference type="SAM" id="MobiDB-lite"/>
    </source>
</evidence>
<evidence type="ECO:0000256" key="4">
    <source>
        <dbReference type="ARBA" id="ARBA00022989"/>
    </source>
</evidence>
<evidence type="ECO:0000256" key="5">
    <source>
        <dbReference type="ARBA" id="ARBA00023136"/>
    </source>
</evidence>
<feature type="region of interest" description="Disordered" evidence="6">
    <location>
        <begin position="379"/>
        <end position="398"/>
    </location>
</feature>
<accession>A0ABQ7KGD9</accession>
<dbReference type="Proteomes" id="UP001194696">
    <property type="component" value="Unassembled WGS sequence"/>
</dbReference>
<keyword evidence="3 7" id="KW-0812">Transmembrane</keyword>
<evidence type="ECO:0000256" key="7">
    <source>
        <dbReference type="SAM" id="Phobius"/>
    </source>
</evidence>
<feature type="transmembrane region" description="Helical" evidence="7">
    <location>
        <begin position="234"/>
        <end position="253"/>
    </location>
</feature>
<evidence type="ECO:0000313" key="8">
    <source>
        <dbReference type="EMBL" id="KAG0297636.1"/>
    </source>
</evidence>
<dbReference type="PANTHER" id="PTHR10383:SF9">
    <property type="entry name" value="SERINE INCORPORATOR, ISOFORM F"/>
    <property type="match status" value="1"/>
</dbReference>
<feature type="compositionally biased region" description="Acidic residues" evidence="6">
    <location>
        <begin position="381"/>
        <end position="392"/>
    </location>
</feature>
<sequence length="482" mass="52045">MGVVLSFFALPALGGIGSILASCFSAAACSLACRSCNCNNSIATRVGYALIMLVNSLLAWVLLSKWGSKQLENITHGYLELNCENGSSCYGPIGVQRVGFALSLFHFILGALLIGVNDSRSKRAAIQNGWWGPKVVVWIALVVASFFIPTGFIMSYGNYTALIGAGIFILFGLILLVDFAHTWSESCISKWEQSDTNKWQFILIGSTGIMYLGAIILTGIMYGYFASSGCGMNIFWITFNMILAIAVTAIGILPSVQEANPRSGLAQSSMVVIYCAYLILSAVANEPDEGTNCNPLSKARGTRTTTVLMGAVFTFLAVAYSTSRAATQGGKATLQNGEYSALNASENDVPLVNNPPGATSMRRSDALLAAVESGALPVSALDDDDDEDDDGNYDTKDDEKNGVQYNYTFFHVVFALAAMYISMVLTNWNTFTQQPEGENYLIIIGQSWPAVWVKVVSSWICYGLYGFSLLAPVIFPDRFADY</sequence>
<feature type="transmembrane region" description="Helical" evidence="7">
    <location>
        <begin position="135"/>
        <end position="153"/>
    </location>
</feature>
<evidence type="ECO:0000256" key="3">
    <source>
        <dbReference type="ARBA" id="ARBA00022692"/>
    </source>
</evidence>
<keyword evidence="4 7" id="KW-1133">Transmembrane helix</keyword>
<evidence type="ECO:0008006" key="10">
    <source>
        <dbReference type="Google" id="ProtNLM"/>
    </source>
</evidence>
<dbReference type="InterPro" id="IPR005016">
    <property type="entry name" value="TDE1/TMS"/>
</dbReference>
<keyword evidence="9" id="KW-1185">Reference proteome</keyword>
<feature type="transmembrane region" description="Helical" evidence="7">
    <location>
        <begin position="304"/>
        <end position="322"/>
    </location>
</feature>
<dbReference type="PANTHER" id="PTHR10383">
    <property type="entry name" value="SERINE INCORPORATOR"/>
    <property type="match status" value="1"/>
</dbReference>
<proteinExistence type="inferred from homology"/>
<comment type="similarity">
    <text evidence="2">Belongs to the TDE1 family.</text>
</comment>